<keyword evidence="1" id="KW-0732">Signal</keyword>
<protein>
    <submittedName>
        <fullName evidence="2">Uncharacterized protein</fullName>
    </submittedName>
</protein>
<evidence type="ECO:0000313" key="3">
    <source>
        <dbReference type="Proteomes" id="UP001237595"/>
    </source>
</evidence>
<dbReference type="RefSeq" id="WP_281453438.1">
    <property type="nucleotide sequence ID" value="NZ_JASAOF010000001.1"/>
</dbReference>
<comment type="caution">
    <text evidence="2">The sequence shown here is derived from an EMBL/GenBank/DDBJ whole genome shotgun (WGS) entry which is preliminary data.</text>
</comment>
<dbReference type="EMBL" id="JASAOF010000001">
    <property type="protein sequence ID" value="MDI2027048.1"/>
    <property type="molecule type" value="Genomic_DNA"/>
</dbReference>
<name>A0ABT6PGC5_9PSEU</name>
<gene>
    <name evidence="2" type="ORF">QFW96_00430</name>
</gene>
<feature type="signal peptide" evidence="1">
    <location>
        <begin position="1"/>
        <end position="24"/>
    </location>
</feature>
<accession>A0ABT6PGC5</accession>
<evidence type="ECO:0000313" key="2">
    <source>
        <dbReference type="EMBL" id="MDI2027048.1"/>
    </source>
</evidence>
<keyword evidence="3" id="KW-1185">Reference proteome</keyword>
<sequence>MVRVASVVLATGALAMGGAGLAGAQEPSNRVTVFETELQPLTKFEDPQGCHKLPLASHVIVNDTDRVITVYGDPFCMTPGLQVPPGHGSHVPPGTGSFSA</sequence>
<feature type="chain" id="PRO_5045133068" evidence="1">
    <location>
        <begin position="25"/>
        <end position="100"/>
    </location>
</feature>
<evidence type="ECO:0000256" key="1">
    <source>
        <dbReference type="SAM" id="SignalP"/>
    </source>
</evidence>
<reference evidence="2 3" key="1">
    <citation type="submission" date="2023-04" db="EMBL/GenBank/DDBJ databases">
        <title>Draft genome sequence of Saccharopolyspora sp. TS4A08 isolated from sweet potato rhizospheric soil.</title>
        <authorList>
            <person name="Suksaard P."/>
            <person name="Duangmal K."/>
        </authorList>
    </citation>
    <scope>NUCLEOTIDE SEQUENCE [LARGE SCALE GENOMIC DNA]</scope>
    <source>
        <strain evidence="2 3">TS4A08</strain>
    </source>
</reference>
<organism evidence="2 3">
    <name type="scientific">Saccharopolyspora ipomoeae</name>
    <dbReference type="NCBI Taxonomy" id="3042027"/>
    <lineage>
        <taxon>Bacteria</taxon>
        <taxon>Bacillati</taxon>
        <taxon>Actinomycetota</taxon>
        <taxon>Actinomycetes</taxon>
        <taxon>Pseudonocardiales</taxon>
        <taxon>Pseudonocardiaceae</taxon>
        <taxon>Saccharopolyspora</taxon>
    </lineage>
</organism>
<dbReference type="Proteomes" id="UP001237595">
    <property type="component" value="Unassembled WGS sequence"/>
</dbReference>
<proteinExistence type="predicted"/>